<dbReference type="GO" id="GO:0005829">
    <property type="term" value="C:cytosol"/>
    <property type="evidence" value="ECO:0007669"/>
    <property type="project" value="TreeGrafter"/>
</dbReference>
<dbReference type="CDD" id="cd01714">
    <property type="entry name" value="ETF_beta"/>
    <property type="match status" value="1"/>
</dbReference>
<name>A0A3A3Z450_9ACTN</name>
<keyword evidence="10" id="KW-1185">Reference proteome</keyword>
<organism evidence="9 10">
    <name type="scientific">Vallicoccus soli</name>
    <dbReference type="NCBI Taxonomy" id="2339232"/>
    <lineage>
        <taxon>Bacteria</taxon>
        <taxon>Bacillati</taxon>
        <taxon>Actinomycetota</taxon>
        <taxon>Actinomycetes</taxon>
        <taxon>Motilibacterales</taxon>
        <taxon>Vallicoccaceae</taxon>
        <taxon>Vallicoccus</taxon>
    </lineage>
</organism>
<dbReference type="GO" id="GO:0009055">
    <property type="term" value="F:electron transfer activity"/>
    <property type="evidence" value="ECO:0007669"/>
    <property type="project" value="InterPro"/>
</dbReference>
<evidence type="ECO:0000256" key="5">
    <source>
        <dbReference type="ARBA" id="ARBA00022448"/>
    </source>
</evidence>
<dbReference type="AlphaFoldDB" id="A0A3A3Z450"/>
<evidence type="ECO:0000313" key="9">
    <source>
        <dbReference type="EMBL" id="RJK98202.1"/>
    </source>
</evidence>
<evidence type="ECO:0000256" key="3">
    <source>
        <dbReference type="ARBA" id="ARBA00011355"/>
    </source>
</evidence>
<evidence type="ECO:0000313" key="10">
    <source>
        <dbReference type="Proteomes" id="UP000265614"/>
    </source>
</evidence>
<comment type="subunit">
    <text evidence="3">Heterodimer of an alpha and a beta subunit.</text>
</comment>
<evidence type="ECO:0000256" key="1">
    <source>
        <dbReference type="ARBA" id="ARBA00001974"/>
    </source>
</evidence>
<dbReference type="PIRSF" id="PIRSF000090">
    <property type="entry name" value="Beta-ETF"/>
    <property type="match status" value="1"/>
</dbReference>
<evidence type="ECO:0000256" key="2">
    <source>
        <dbReference type="ARBA" id="ARBA00007557"/>
    </source>
</evidence>
<sequence>MPEPLRIVVCVKHVPDAAGERGFAADGTTDRAAVDGRLSELDEYAVEQALQVAEAVGARVTYLTMGPAQAADALRKALSMGGDAAVHVQDDALHGSDYLATSLVLAAALERTGYDLVVCGMASTDGAGSVVPAMLAERLRVPQATLAGELAVEGGEVRARRDGELASEVVRAPLPAVVSVTDQTGEARYPSFKGIMAAKKKPVTTWSLADLGIDPSQVGLAAAATVVEEVVPRPARTAGTVVRDEGDGGRRIAAFLAEQKLA</sequence>
<dbReference type="InterPro" id="IPR012255">
    <property type="entry name" value="ETF_b"/>
</dbReference>
<dbReference type="EMBL" id="QZEZ01000001">
    <property type="protein sequence ID" value="RJK98202.1"/>
    <property type="molecule type" value="Genomic_DNA"/>
</dbReference>
<accession>A0A3A3Z450</accession>
<gene>
    <name evidence="9" type="ORF">D5H78_04705</name>
</gene>
<dbReference type="Proteomes" id="UP000265614">
    <property type="component" value="Unassembled WGS sequence"/>
</dbReference>
<reference evidence="9 10" key="1">
    <citation type="submission" date="2018-09" db="EMBL/GenBank/DDBJ databases">
        <title>YIM 75000 draft genome.</title>
        <authorList>
            <person name="Tang S."/>
            <person name="Feng Y."/>
        </authorList>
    </citation>
    <scope>NUCLEOTIDE SEQUENCE [LARGE SCALE GENOMIC DNA]</scope>
    <source>
        <strain evidence="9 10">YIM 75000</strain>
    </source>
</reference>
<evidence type="ECO:0000256" key="7">
    <source>
        <dbReference type="ARBA" id="ARBA00025649"/>
    </source>
</evidence>
<comment type="cofactor">
    <cofactor evidence="1">
        <name>FAD</name>
        <dbReference type="ChEBI" id="CHEBI:57692"/>
    </cofactor>
</comment>
<dbReference type="InterPro" id="IPR033948">
    <property type="entry name" value="ETF_beta_N"/>
</dbReference>
<dbReference type="SMART" id="SM00893">
    <property type="entry name" value="ETF"/>
    <property type="match status" value="1"/>
</dbReference>
<comment type="function">
    <text evidence="7">The electron transfer flavoprotein serves as a specific electron acceptor for other dehydrogenases. It transfers the electrons to the main respiratory chain via ETF-ubiquinone oxidoreductase (ETF dehydrogenase).</text>
</comment>
<comment type="caution">
    <text evidence="9">The sequence shown here is derived from an EMBL/GenBank/DDBJ whole genome shotgun (WGS) entry which is preliminary data.</text>
</comment>
<evidence type="ECO:0000256" key="4">
    <source>
        <dbReference type="ARBA" id="ARBA00016797"/>
    </source>
</evidence>
<evidence type="ECO:0000259" key="8">
    <source>
        <dbReference type="SMART" id="SM00893"/>
    </source>
</evidence>
<comment type="similarity">
    <text evidence="2">Belongs to the ETF beta-subunit/FixA family.</text>
</comment>
<keyword evidence="5" id="KW-0813">Transport</keyword>
<dbReference type="RefSeq" id="WP_119949127.1">
    <property type="nucleotide sequence ID" value="NZ_QZEZ01000001.1"/>
</dbReference>
<dbReference type="InterPro" id="IPR014730">
    <property type="entry name" value="ETF_a/b_N"/>
</dbReference>
<dbReference type="SUPFAM" id="SSF52402">
    <property type="entry name" value="Adenine nucleotide alpha hydrolases-like"/>
    <property type="match status" value="1"/>
</dbReference>
<proteinExistence type="inferred from homology"/>
<keyword evidence="6" id="KW-0249">Electron transport</keyword>
<dbReference type="PANTHER" id="PTHR21294">
    <property type="entry name" value="ELECTRON TRANSFER FLAVOPROTEIN BETA-SUBUNIT"/>
    <property type="match status" value="1"/>
</dbReference>
<dbReference type="Gene3D" id="3.40.50.620">
    <property type="entry name" value="HUPs"/>
    <property type="match status" value="1"/>
</dbReference>
<dbReference type="OrthoDB" id="9804960at2"/>
<dbReference type="Pfam" id="PF01012">
    <property type="entry name" value="ETF"/>
    <property type="match status" value="1"/>
</dbReference>
<protein>
    <recommendedName>
        <fullName evidence="4">Electron transfer flavoprotein subunit beta</fullName>
    </recommendedName>
</protein>
<feature type="domain" description="Electron transfer flavoprotein alpha/beta-subunit N-terminal" evidence="8">
    <location>
        <begin position="26"/>
        <end position="215"/>
    </location>
</feature>
<dbReference type="PANTHER" id="PTHR21294:SF8">
    <property type="entry name" value="ELECTRON TRANSFER FLAVOPROTEIN SUBUNIT BETA"/>
    <property type="match status" value="1"/>
</dbReference>
<dbReference type="InterPro" id="IPR014729">
    <property type="entry name" value="Rossmann-like_a/b/a_fold"/>
</dbReference>
<evidence type="ECO:0000256" key="6">
    <source>
        <dbReference type="ARBA" id="ARBA00022982"/>
    </source>
</evidence>